<accession>A0A381R724</accession>
<dbReference type="InterPro" id="IPR011893">
    <property type="entry name" value="Selenoprotein_Rdx-typ"/>
</dbReference>
<dbReference type="Pfam" id="PF10262">
    <property type="entry name" value="Rdx"/>
    <property type="match status" value="1"/>
</dbReference>
<evidence type="ECO:0000313" key="2">
    <source>
        <dbReference type="EMBL" id="SUZ87545.1"/>
    </source>
</evidence>
<feature type="non-terminal residue" evidence="2">
    <location>
        <position position="1"/>
    </location>
</feature>
<dbReference type="Gene3D" id="3.40.30.10">
    <property type="entry name" value="Glutaredoxin"/>
    <property type="match status" value="1"/>
</dbReference>
<name>A0A381R724_9ZZZZ</name>
<dbReference type="EMBL" id="UINC01001729">
    <property type="protein sequence ID" value="SUZ87545.1"/>
    <property type="molecule type" value="Genomic_DNA"/>
</dbReference>
<sequence>VGAAGDLLANYQHVIEDLRLVTGENGVFDVTVDDTALYSKDETGRHAESGEVLALFTALVGPDVLRYGEE</sequence>
<organism evidence="2">
    <name type="scientific">marine metagenome</name>
    <dbReference type="NCBI Taxonomy" id="408172"/>
    <lineage>
        <taxon>unclassified sequences</taxon>
        <taxon>metagenomes</taxon>
        <taxon>ecological metagenomes</taxon>
    </lineage>
</organism>
<gene>
    <name evidence="2" type="ORF">METZ01_LOCUS40399</name>
</gene>
<evidence type="ECO:0000256" key="1">
    <source>
        <dbReference type="ARBA" id="ARBA00023284"/>
    </source>
</evidence>
<dbReference type="SUPFAM" id="SSF52833">
    <property type="entry name" value="Thioredoxin-like"/>
    <property type="match status" value="1"/>
</dbReference>
<protein>
    <submittedName>
        <fullName evidence="2">Uncharacterized protein</fullName>
    </submittedName>
</protein>
<reference evidence="2" key="1">
    <citation type="submission" date="2018-05" db="EMBL/GenBank/DDBJ databases">
        <authorList>
            <person name="Lanie J.A."/>
            <person name="Ng W.-L."/>
            <person name="Kazmierczak K.M."/>
            <person name="Andrzejewski T.M."/>
            <person name="Davidsen T.M."/>
            <person name="Wayne K.J."/>
            <person name="Tettelin H."/>
            <person name="Glass J.I."/>
            <person name="Rusch D."/>
            <person name="Podicherti R."/>
            <person name="Tsui H.-C.T."/>
            <person name="Winkler M.E."/>
        </authorList>
    </citation>
    <scope>NUCLEOTIDE SEQUENCE</scope>
</reference>
<dbReference type="InterPro" id="IPR036249">
    <property type="entry name" value="Thioredoxin-like_sf"/>
</dbReference>
<keyword evidence="1" id="KW-0676">Redox-active center</keyword>
<proteinExistence type="predicted"/>
<dbReference type="AlphaFoldDB" id="A0A381R724"/>